<feature type="compositionally biased region" description="Polar residues" evidence="4">
    <location>
        <begin position="409"/>
        <end position="422"/>
    </location>
</feature>
<evidence type="ECO:0000313" key="7">
    <source>
        <dbReference type="Proteomes" id="UP001209878"/>
    </source>
</evidence>
<dbReference type="InterPro" id="IPR047250">
    <property type="entry name" value="BRCT_p53bp1-like_rpt2"/>
</dbReference>
<feature type="compositionally biased region" description="Basic and acidic residues" evidence="4">
    <location>
        <begin position="1131"/>
        <end position="1141"/>
    </location>
</feature>
<feature type="compositionally biased region" description="Basic residues" evidence="4">
    <location>
        <begin position="1250"/>
        <end position="1268"/>
    </location>
</feature>
<feature type="compositionally biased region" description="Basic and acidic residues" evidence="4">
    <location>
        <begin position="1166"/>
        <end position="1187"/>
    </location>
</feature>
<dbReference type="EMBL" id="JAODUO010000011">
    <property type="protein sequence ID" value="KAK2193560.1"/>
    <property type="molecule type" value="Genomic_DNA"/>
</dbReference>
<dbReference type="SUPFAM" id="SSF63748">
    <property type="entry name" value="Tudor/PWWP/MBT"/>
    <property type="match status" value="2"/>
</dbReference>
<dbReference type="InterPro" id="IPR001357">
    <property type="entry name" value="BRCT_dom"/>
</dbReference>
<feature type="compositionally biased region" description="Polar residues" evidence="4">
    <location>
        <begin position="1231"/>
        <end position="1242"/>
    </location>
</feature>
<evidence type="ECO:0000256" key="4">
    <source>
        <dbReference type="SAM" id="MobiDB-lite"/>
    </source>
</evidence>
<feature type="region of interest" description="Disordered" evidence="4">
    <location>
        <begin position="397"/>
        <end position="484"/>
    </location>
</feature>
<dbReference type="GO" id="GO:0042393">
    <property type="term" value="F:histone binding"/>
    <property type="evidence" value="ECO:0007669"/>
    <property type="project" value="TreeGrafter"/>
</dbReference>
<dbReference type="PANTHER" id="PTHR15321:SF3">
    <property type="entry name" value="TP53-BINDING PROTEIN 1"/>
    <property type="match status" value="1"/>
</dbReference>
<feature type="region of interest" description="Disordered" evidence="4">
    <location>
        <begin position="1104"/>
        <end position="1322"/>
    </location>
</feature>
<dbReference type="Gene3D" id="2.30.30.140">
    <property type="match status" value="2"/>
</dbReference>
<dbReference type="InterPro" id="IPR036420">
    <property type="entry name" value="BRCT_dom_sf"/>
</dbReference>
<protein>
    <recommendedName>
        <fullName evidence="5">BRCT domain-containing protein</fullName>
    </recommendedName>
</protein>
<comment type="subcellular location">
    <subcellularLocation>
        <location evidence="1">Nucleus</location>
    </subcellularLocation>
</comment>
<dbReference type="GO" id="GO:0005634">
    <property type="term" value="C:nucleus"/>
    <property type="evidence" value="ECO:0007669"/>
    <property type="project" value="UniProtKB-SubCell"/>
</dbReference>
<comment type="caution">
    <text evidence="6">The sequence shown here is derived from an EMBL/GenBank/DDBJ whole genome shotgun (WGS) entry which is preliminary data.</text>
</comment>
<dbReference type="Gene3D" id="3.40.50.10190">
    <property type="entry name" value="BRCT domain"/>
    <property type="match status" value="2"/>
</dbReference>
<proteinExistence type="predicted"/>
<dbReference type="GO" id="GO:0000077">
    <property type="term" value="P:DNA damage checkpoint signaling"/>
    <property type="evidence" value="ECO:0007669"/>
    <property type="project" value="TreeGrafter"/>
</dbReference>
<dbReference type="InterPro" id="IPR047249">
    <property type="entry name" value="BRCT_p53bp1-like_rpt1"/>
</dbReference>
<dbReference type="InterPro" id="IPR015125">
    <property type="entry name" value="53-BP1_Tudor"/>
</dbReference>
<dbReference type="Pfam" id="PF18115">
    <property type="entry name" value="Tudor_3"/>
    <property type="match status" value="1"/>
</dbReference>
<dbReference type="SUPFAM" id="SSF52113">
    <property type="entry name" value="BRCT domain"/>
    <property type="match status" value="2"/>
</dbReference>
<feature type="compositionally biased region" description="Low complexity" evidence="4">
    <location>
        <begin position="428"/>
        <end position="439"/>
    </location>
</feature>
<dbReference type="InterPro" id="IPR041297">
    <property type="entry name" value="Crb2_Tudor"/>
</dbReference>
<evidence type="ECO:0000256" key="2">
    <source>
        <dbReference type="ARBA" id="ARBA00022763"/>
    </source>
</evidence>
<dbReference type="InterPro" id="IPR002999">
    <property type="entry name" value="Tudor"/>
</dbReference>
<dbReference type="CDD" id="cd17724">
    <property type="entry name" value="BRCT_p53bp1_rpt2"/>
    <property type="match status" value="1"/>
</dbReference>
<dbReference type="Proteomes" id="UP001209878">
    <property type="component" value="Unassembled WGS sequence"/>
</dbReference>
<keyword evidence="2" id="KW-0227">DNA damage</keyword>
<keyword evidence="3" id="KW-0539">Nucleus</keyword>
<feature type="compositionally biased region" description="Basic and acidic residues" evidence="4">
    <location>
        <begin position="205"/>
        <end position="220"/>
    </location>
</feature>
<feature type="region of interest" description="Disordered" evidence="4">
    <location>
        <begin position="205"/>
        <end position="228"/>
    </location>
</feature>
<feature type="domain" description="BRCT" evidence="5">
    <location>
        <begin position="1482"/>
        <end position="1580"/>
    </location>
</feature>
<reference evidence="6" key="1">
    <citation type="journal article" date="2023" name="Mol. Biol. Evol.">
        <title>Third-Generation Sequencing Reveals the Adaptive Role of the Epigenome in Three Deep-Sea Polychaetes.</title>
        <authorList>
            <person name="Perez M."/>
            <person name="Aroh O."/>
            <person name="Sun Y."/>
            <person name="Lan Y."/>
            <person name="Juniper S.K."/>
            <person name="Young C.R."/>
            <person name="Angers B."/>
            <person name="Qian P.Y."/>
        </authorList>
    </citation>
    <scope>NUCLEOTIDE SEQUENCE</scope>
    <source>
        <strain evidence="6">R07B-5</strain>
    </source>
</reference>
<keyword evidence="7" id="KW-1185">Reference proteome</keyword>
<dbReference type="Pfam" id="PF18428">
    <property type="entry name" value="BRCT_3"/>
    <property type="match status" value="1"/>
</dbReference>
<feature type="compositionally biased region" description="Low complexity" evidence="4">
    <location>
        <begin position="1149"/>
        <end position="1160"/>
    </location>
</feature>
<accession>A0AAD9PF75</accession>
<feature type="domain" description="BRCT" evidence="5">
    <location>
        <begin position="1335"/>
        <end position="1464"/>
    </location>
</feature>
<feature type="region of interest" description="Disordered" evidence="4">
    <location>
        <begin position="35"/>
        <end position="98"/>
    </location>
</feature>
<dbReference type="GO" id="GO:0045944">
    <property type="term" value="P:positive regulation of transcription by RNA polymerase II"/>
    <property type="evidence" value="ECO:0007669"/>
    <property type="project" value="TreeGrafter"/>
</dbReference>
<feature type="compositionally biased region" description="Low complexity" evidence="4">
    <location>
        <begin position="449"/>
        <end position="465"/>
    </location>
</feature>
<name>A0AAD9PF75_RIDPI</name>
<feature type="compositionally biased region" description="Polar residues" evidence="4">
    <location>
        <begin position="1114"/>
        <end position="1124"/>
    </location>
</feature>
<sequence>MTQGSQASTLAPNSQHCQQPIMSQADNILRHPSNEHADEVVSQPIKGKMSQRGGILSKAGHNQPTELSHWSSDHLTPGTGSSNSQSQGGFHLSIPKSGSQAEHFAATLTTFDPVPDERCDSQHSVLKQTECVTTERDEKVTDSVPARDSIEMEDSFRARLNAQREIRPSLVLDMINTEPPQTASQHSCTPTFHLDLRGATFHQVDPRVDTDHNDNSEKQTGKLRSTSEGYDSMTQVYAFTNLRRHQEDSAGTDGSVSVVADTKSLDTPIDDSSEEHPDVVMLPRKLACIQREPPAVDASHVDVSCIPRTSSPAEMPTLTNERDARAIVSPSAVKVDKLTTVTPPQAAAPCRSVSTPERILRTTTIKTVLCRTITIVEELVGGRTVSQTVSDEKLQTLSQNITHTDETIESPSPSRTAQSMTSGDLADISSISTTPSIPSRHSRLSARLSKTGSKSSSSSSLPKVSPTQVSPPGGTKMSSSDAVVRRSSSSLASVAFSDLMSSTVNLPLQRRKSAKHQTNMTTVSMETNSIPTEQKSSDMTKVLPPALQADRQVAMETTNDRPQPPSDTMIFTNGRRSEADDHLFSRPGQPLPRRSGHVITAGQPKHPHAGSSDIEKDPEVSTNVRDGKAAGGRTRWMRKATGCTVLAQWKDHNYYPGHVICPGKRAGRYTVAFEDGDVLQVMTSHLILCDLVRVGEDVFAETSEGWSEQAVIQGHYHDNGGQGYLVKFHTGVEARVPRRGVMLKHHQAESLVAAMAAEAQSTRDPAAPPTVDIGESAPPLGQEEQPAEETPEGAGVAEASLSCDYEPLPPQPVTGPLLAGLRLKNPLSCSPGSSHPMTNSGSICSTGEESTHLLLYLQNHHPQPSTSTNSVCLTRSMNSADINCPEQSRHIRSRTSPLLQQSAHHVKWLLPLAHQKMTKEAVIVSCCVTNRQNTWLGSVNILLSISDLLQNVLKGYLWNYKSCKGTQVMAMWQDKHFYPGHVTACHPEGARYTVTFEDGDVLRVAESDMFVCELLAVKQNVFADFVEGWFKPATVIGHYSNHDNGSHESKNGYIVKFADDDSTLHLPRSKVNLSSKQAAEVMRSFGEWCTTPQNRGMVNVSLDNLVSGKRRTRGTPTMSSSLPRSSRKQRITHEATSEKLSDPQSTPVTTTGCGHETLTTPFGSVTEKEEAPTYERSSLREMEEKSASTKKRPGRPAIGTVEKSGKKQKTEPKATSTPTPKRGRPRKQETDGTVSAASSTSKLARVTASSKKKTRKATPRTGPRKGRKGKLDGMDQAAASTPNPEDGKGCLEESDQDEGVGPLDDSYIPPQVNPGPTSKARTALFPTSKGVIPPKGSRLFQGIAFLLTHAEKAEGDQKLVRSPGQHVLSGDSAATDECGSEDEAVPFDKDYLVTQIEAGGGVVLEKFDLDVVRTATHCFLVSDAYQRTLKYLHCLAADVPCVSHLWVRDSCNLGELQDDKNYLLPAGLDVETNAVIERDFALRPRPLEGLHLMVSSDNVCFKDVWVTVLETAGCHIIHKFPIRSTKSGESSQLDVLVADRHISPSVLHRAQQLHVPLVSAEWVIQCLVSGRIRDCDAHPIYQHDYEEKTSAVTG</sequence>
<feature type="compositionally biased region" description="Polar residues" evidence="4">
    <location>
        <begin position="60"/>
        <end position="74"/>
    </location>
</feature>
<feature type="region of interest" description="Disordered" evidence="4">
    <location>
        <begin position="579"/>
        <end position="633"/>
    </location>
</feature>
<dbReference type="SMART" id="SM00333">
    <property type="entry name" value="TUDOR"/>
    <property type="match status" value="2"/>
</dbReference>
<feature type="region of interest" description="Disordered" evidence="4">
    <location>
        <begin position="759"/>
        <end position="796"/>
    </location>
</feature>
<feature type="compositionally biased region" description="Low complexity" evidence="4">
    <location>
        <begin position="78"/>
        <end position="89"/>
    </location>
</feature>
<dbReference type="PANTHER" id="PTHR15321">
    <property type="entry name" value="TUMOR SUPPRESSOR P53-BINDING PROTEIN 1"/>
    <property type="match status" value="1"/>
</dbReference>
<evidence type="ECO:0000256" key="1">
    <source>
        <dbReference type="ARBA" id="ARBA00004123"/>
    </source>
</evidence>
<dbReference type="PROSITE" id="PS50172">
    <property type="entry name" value="BRCT"/>
    <property type="match status" value="2"/>
</dbReference>
<feature type="region of interest" description="Disordered" evidence="4">
    <location>
        <begin position="1360"/>
        <end position="1380"/>
    </location>
</feature>
<dbReference type="InterPro" id="IPR047252">
    <property type="entry name" value="TP53BP1-like"/>
</dbReference>
<organism evidence="6 7">
    <name type="scientific">Ridgeia piscesae</name>
    <name type="common">Tubeworm</name>
    <dbReference type="NCBI Taxonomy" id="27915"/>
    <lineage>
        <taxon>Eukaryota</taxon>
        <taxon>Metazoa</taxon>
        <taxon>Spiralia</taxon>
        <taxon>Lophotrochozoa</taxon>
        <taxon>Annelida</taxon>
        <taxon>Polychaeta</taxon>
        <taxon>Sedentaria</taxon>
        <taxon>Canalipalpata</taxon>
        <taxon>Sabellida</taxon>
        <taxon>Siboglinidae</taxon>
        <taxon>Ridgeia</taxon>
    </lineage>
</organism>
<gene>
    <name evidence="6" type="ORF">NP493_10g08024</name>
</gene>
<dbReference type="CDD" id="cd17745">
    <property type="entry name" value="BRCT_p53bp1_rpt1"/>
    <property type="match status" value="1"/>
</dbReference>
<evidence type="ECO:0000256" key="3">
    <source>
        <dbReference type="ARBA" id="ARBA00023242"/>
    </source>
</evidence>
<evidence type="ECO:0000259" key="5">
    <source>
        <dbReference type="PROSITE" id="PS50172"/>
    </source>
</evidence>
<evidence type="ECO:0000313" key="6">
    <source>
        <dbReference type="EMBL" id="KAK2193560.1"/>
    </source>
</evidence>
<feature type="compositionally biased region" description="Basic and acidic residues" evidence="4">
    <location>
        <begin position="1203"/>
        <end position="1212"/>
    </location>
</feature>
<dbReference type="Pfam" id="PF09038">
    <property type="entry name" value="53-BP1_Tudor"/>
    <property type="match status" value="1"/>
</dbReference>
<dbReference type="SMART" id="SM00292">
    <property type="entry name" value="BRCT"/>
    <property type="match status" value="2"/>
</dbReference>